<feature type="compositionally biased region" description="Basic and acidic residues" evidence="1">
    <location>
        <begin position="119"/>
        <end position="128"/>
    </location>
</feature>
<evidence type="ECO:0000256" key="1">
    <source>
        <dbReference type="SAM" id="MobiDB-lite"/>
    </source>
</evidence>
<protein>
    <submittedName>
        <fullName evidence="2">Uncharacterized protein</fullName>
    </submittedName>
</protein>
<sequence length="128" mass="13313">MGGTRCGPAPPPSPSYATVHFSLFTAVGGRPSPRLTQSLSNSAQIVVLHAVNLNSGRVPNSDFGHAFETSLIPVALSISTPSPFSILVATSTFHTDPSPTLNSSPRPYFGSDSTSGHGSDLDETKDKC</sequence>
<dbReference type="EMBL" id="BGZK01000279">
    <property type="protein sequence ID" value="GBP33806.1"/>
    <property type="molecule type" value="Genomic_DNA"/>
</dbReference>
<evidence type="ECO:0000313" key="2">
    <source>
        <dbReference type="EMBL" id="GBP33806.1"/>
    </source>
</evidence>
<name>A0A4C1V602_EUMVA</name>
<reference evidence="2 3" key="1">
    <citation type="journal article" date="2019" name="Commun. Biol.">
        <title>The bagworm genome reveals a unique fibroin gene that provides high tensile strength.</title>
        <authorList>
            <person name="Kono N."/>
            <person name="Nakamura H."/>
            <person name="Ohtoshi R."/>
            <person name="Tomita M."/>
            <person name="Numata K."/>
            <person name="Arakawa K."/>
        </authorList>
    </citation>
    <scope>NUCLEOTIDE SEQUENCE [LARGE SCALE GENOMIC DNA]</scope>
</reference>
<feature type="compositionally biased region" description="Polar residues" evidence="1">
    <location>
        <begin position="94"/>
        <end position="117"/>
    </location>
</feature>
<comment type="caution">
    <text evidence="2">The sequence shown here is derived from an EMBL/GenBank/DDBJ whole genome shotgun (WGS) entry which is preliminary data.</text>
</comment>
<organism evidence="2 3">
    <name type="scientific">Eumeta variegata</name>
    <name type="common">Bagworm moth</name>
    <name type="synonym">Eumeta japonica</name>
    <dbReference type="NCBI Taxonomy" id="151549"/>
    <lineage>
        <taxon>Eukaryota</taxon>
        <taxon>Metazoa</taxon>
        <taxon>Ecdysozoa</taxon>
        <taxon>Arthropoda</taxon>
        <taxon>Hexapoda</taxon>
        <taxon>Insecta</taxon>
        <taxon>Pterygota</taxon>
        <taxon>Neoptera</taxon>
        <taxon>Endopterygota</taxon>
        <taxon>Lepidoptera</taxon>
        <taxon>Glossata</taxon>
        <taxon>Ditrysia</taxon>
        <taxon>Tineoidea</taxon>
        <taxon>Psychidae</taxon>
        <taxon>Oiketicinae</taxon>
        <taxon>Eumeta</taxon>
    </lineage>
</organism>
<feature type="region of interest" description="Disordered" evidence="1">
    <location>
        <begin position="94"/>
        <end position="128"/>
    </location>
</feature>
<accession>A0A4C1V602</accession>
<proteinExistence type="predicted"/>
<dbReference type="Proteomes" id="UP000299102">
    <property type="component" value="Unassembled WGS sequence"/>
</dbReference>
<dbReference type="AlphaFoldDB" id="A0A4C1V602"/>
<keyword evidence="3" id="KW-1185">Reference proteome</keyword>
<gene>
    <name evidence="2" type="ORF">EVAR_25407_1</name>
</gene>
<evidence type="ECO:0000313" key="3">
    <source>
        <dbReference type="Proteomes" id="UP000299102"/>
    </source>
</evidence>